<dbReference type="EMBL" id="CAEKKB010000007">
    <property type="protein sequence ID" value="CAB4316973.1"/>
    <property type="molecule type" value="Genomic_DNA"/>
</dbReference>
<accession>A0A6J5XXI8</accession>
<dbReference type="InterPro" id="IPR011112">
    <property type="entry name" value="Rho-like_N"/>
</dbReference>
<feature type="compositionally biased region" description="Basic and acidic residues" evidence="2">
    <location>
        <begin position="891"/>
        <end position="903"/>
    </location>
</feature>
<dbReference type="Proteomes" id="UP000507245">
    <property type="component" value="Unassembled WGS sequence"/>
</dbReference>
<evidence type="ECO:0000256" key="2">
    <source>
        <dbReference type="SAM" id="MobiDB-lite"/>
    </source>
</evidence>
<keyword evidence="1" id="KW-0175">Coiled coil</keyword>
<feature type="domain" description="Rho termination factor-like N-terminal" evidence="4">
    <location>
        <begin position="1076"/>
        <end position="1114"/>
    </location>
</feature>
<reference evidence="6" key="1">
    <citation type="journal article" date="2020" name="Genome Biol.">
        <title>Gamete binning: chromosome-level and haplotype-resolved genome assembly enabled by high-throughput single-cell sequencing of gamete genomes.</title>
        <authorList>
            <person name="Campoy J.A."/>
            <person name="Sun H."/>
            <person name="Goel M."/>
            <person name="Jiao W.-B."/>
            <person name="Folz-Donahue K."/>
            <person name="Wang N."/>
            <person name="Rubio M."/>
            <person name="Liu C."/>
            <person name="Kukat C."/>
            <person name="Ruiz D."/>
            <person name="Huettel B."/>
            <person name="Schneeberger K."/>
        </authorList>
    </citation>
    <scope>NUCLEOTIDE SEQUENCE [LARGE SCALE GENOMIC DNA]</scope>
    <source>
        <strain evidence="6">cv. Rojo Pasion</strain>
    </source>
</reference>
<keyword evidence="3" id="KW-0812">Transmembrane</keyword>
<feature type="transmembrane region" description="Helical" evidence="3">
    <location>
        <begin position="341"/>
        <end position="359"/>
    </location>
</feature>
<feature type="coiled-coil region" evidence="1">
    <location>
        <begin position="120"/>
        <end position="154"/>
    </location>
</feature>
<dbReference type="GO" id="GO:0006353">
    <property type="term" value="P:DNA-templated transcription termination"/>
    <property type="evidence" value="ECO:0007669"/>
    <property type="project" value="InterPro"/>
</dbReference>
<evidence type="ECO:0000313" key="5">
    <source>
        <dbReference type="EMBL" id="CAB4316973.1"/>
    </source>
</evidence>
<feature type="region of interest" description="Disordered" evidence="2">
    <location>
        <begin position="380"/>
        <end position="404"/>
    </location>
</feature>
<dbReference type="SMART" id="SM00959">
    <property type="entry name" value="Rho_N"/>
    <property type="match status" value="1"/>
</dbReference>
<feature type="compositionally biased region" description="Polar residues" evidence="2">
    <location>
        <begin position="938"/>
        <end position="960"/>
    </location>
</feature>
<keyword evidence="6" id="KW-1185">Reference proteome</keyword>
<feature type="transmembrane region" description="Helical" evidence="3">
    <location>
        <begin position="20"/>
        <end position="39"/>
    </location>
</feature>
<evidence type="ECO:0000259" key="4">
    <source>
        <dbReference type="SMART" id="SM00959"/>
    </source>
</evidence>
<protein>
    <recommendedName>
        <fullName evidence="4">Rho termination factor-like N-terminal domain-containing protein</fullName>
    </recommendedName>
</protein>
<name>A0A6J5XXI8_PRUAR</name>
<dbReference type="OrthoDB" id="1164344at2759"/>
<feature type="region of interest" description="Disordered" evidence="2">
    <location>
        <begin position="887"/>
        <end position="961"/>
    </location>
</feature>
<feature type="transmembrane region" description="Helical" evidence="3">
    <location>
        <begin position="59"/>
        <end position="77"/>
    </location>
</feature>
<organism evidence="5 6">
    <name type="scientific">Prunus armeniaca</name>
    <name type="common">Apricot</name>
    <name type="synonym">Armeniaca vulgaris</name>
    <dbReference type="NCBI Taxonomy" id="36596"/>
    <lineage>
        <taxon>Eukaryota</taxon>
        <taxon>Viridiplantae</taxon>
        <taxon>Streptophyta</taxon>
        <taxon>Embryophyta</taxon>
        <taxon>Tracheophyta</taxon>
        <taxon>Spermatophyta</taxon>
        <taxon>Magnoliopsida</taxon>
        <taxon>eudicotyledons</taxon>
        <taxon>Gunneridae</taxon>
        <taxon>Pentapetalae</taxon>
        <taxon>rosids</taxon>
        <taxon>fabids</taxon>
        <taxon>Rosales</taxon>
        <taxon>Rosaceae</taxon>
        <taxon>Amygdaloideae</taxon>
        <taxon>Amygdaleae</taxon>
        <taxon>Prunus</taxon>
    </lineage>
</organism>
<feature type="compositionally biased region" description="Basic and acidic residues" evidence="2">
    <location>
        <begin position="910"/>
        <end position="919"/>
    </location>
</feature>
<evidence type="ECO:0000313" key="6">
    <source>
        <dbReference type="Proteomes" id="UP000507245"/>
    </source>
</evidence>
<keyword evidence="3" id="KW-0472">Membrane</keyword>
<gene>
    <name evidence="5" type="ORF">ORAREDHAP_LOCUS43491</name>
</gene>
<evidence type="ECO:0000256" key="3">
    <source>
        <dbReference type="SAM" id="Phobius"/>
    </source>
</evidence>
<evidence type="ECO:0000256" key="1">
    <source>
        <dbReference type="SAM" id="Coils"/>
    </source>
</evidence>
<keyword evidence="3" id="KW-1133">Transmembrane helix</keyword>
<proteinExistence type="predicted"/>
<sequence>MNELNYLRALMSWSKNHDFFVFAFQDIIYVYIPLKFMAWDLWSSPYDSWDLWDSPDHQGFLTSLAPCWLVFISKKYIVVDLILVAPGSTYGAESGWECDFYFGCGRDLIEEDAINEKCCIQVLKILITKADTEIDELEKDLVALQSELAWAEHEEWSEICGCALREKIAWLDISTRNLRSKDENNNDVQLLMHREPADNIHGILKALLRKYFPEKDEQTPEVIALNSSSDSSLHDTGLLDGHKDLNKSDSHSVVKEERGEIGITKGERCTSTTLKFQEKKTNDPKTIKVCKKVNTCDLFQKRRPNCCLSPSWEAGVSHVIPEGFHSLLSERLAAFGRGEKASVILLTGGLLVLFVFGLLPANTNIMDSSPDSLRPAADYYDKKKTSSKSNSKSSQQWEAKGQGLTCEENKTSTMMFKNEKSANTNIMYSSPDSLRLAAGYSDKKKILDSEHARQWVAKGQGLAPVGKKASTVNFNSQQPANIDIMNLSSESLRLAAGYCNKKKTTYSENTMHWEPKGQGLAPDEKKMIQDASMFHKEKRMQNLEVEHATIKDSSTSISCPDENDILNFAYSESIIEKVDEYSSIPMADITGSLSRPGGFGRDFGKTVEHIAMKNSSTSVICPDVKIKLKISDSVIMNEMVEEHASMPVADNIGPSLRPDGPVTDVKLVEHVTKETSSTSVSCPDENKLKNSNSKIMSAKVGEHTSIPMVNIVGSRPDKRGTDVDRTVEPADGVVKYFSSDSLKYARGWSNEMKNSCMPRLIEKGYEEGGKATHQKIEKKPANALVKYMSPNSWRQSAGINKRTECSESRLCASRQGKNEKSDVEQKLIDFVPKTARKVGIKESKVILANKTVCSNTCLKAAGEVSNNLQIVKFQEGGLIDLGHFALPSKDQMGKDTTKPKLNDVGEPAEESQKANADLHKKPRVNLGLEPQKPKTQRKSPFSMKNAQEPSFPPTDTSFIPNSKKERKSIIDDDNTSLKQFLSLMHLKKSVHTTKVSASQSQKKRKRTSTLPLTAEVKDLPVDLGLQDSHKDATDGGIKKDLQIVVYEKTEDLHIIEPYSVEDGSYAGALVPHTISSLKNKKIVELRKLAQKIKLTRYYKLRKEALVEKIAEKLGCC</sequence>
<dbReference type="AlphaFoldDB" id="A0A6J5XXI8"/>